<proteinExistence type="inferred from homology"/>
<dbReference type="GO" id="GO:0002949">
    <property type="term" value="P:tRNA threonylcarbamoyladenosine modification"/>
    <property type="evidence" value="ECO:0007669"/>
    <property type="project" value="InterPro"/>
</dbReference>
<dbReference type="InterPro" id="IPR003442">
    <property type="entry name" value="T6A_TsaE"/>
</dbReference>
<evidence type="ECO:0000313" key="11">
    <source>
        <dbReference type="EMBL" id="EAI5407929.1"/>
    </source>
</evidence>
<evidence type="ECO:0000256" key="6">
    <source>
        <dbReference type="ARBA" id="ARBA00022723"/>
    </source>
</evidence>
<keyword evidence="5" id="KW-0819">tRNA processing</keyword>
<sequence>MLKRFELGVDELDLIVKELPKSGVIVLQGDLASGKTTLVKSIVKSAGINENVSSPTFSVMQNYGNIYHYDIYQNGFESIKKNGLFENFFEDGLHIVEWGDENLINMLGKYEIKVCVVKISVLNDKRIYEVDFA</sequence>
<evidence type="ECO:0000313" key="13">
    <source>
        <dbReference type="EMBL" id="EAK0452056.1"/>
    </source>
</evidence>
<evidence type="ECO:0000256" key="2">
    <source>
        <dbReference type="ARBA" id="ARBA00007599"/>
    </source>
</evidence>
<dbReference type="GO" id="GO:0046872">
    <property type="term" value="F:metal ion binding"/>
    <property type="evidence" value="ECO:0007669"/>
    <property type="project" value="UniProtKB-KW"/>
</dbReference>
<evidence type="ECO:0000256" key="9">
    <source>
        <dbReference type="ARBA" id="ARBA00022842"/>
    </source>
</evidence>
<evidence type="ECO:0000313" key="12">
    <source>
        <dbReference type="EMBL" id="EAI8859806.1"/>
    </source>
</evidence>
<evidence type="ECO:0000256" key="4">
    <source>
        <dbReference type="ARBA" id="ARBA00022490"/>
    </source>
</evidence>
<dbReference type="RefSeq" id="WP_002849345.1">
    <property type="nucleotide sequence ID" value="NZ_AABUZP020000005.1"/>
</dbReference>
<dbReference type="Proteomes" id="UP000557842">
    <property type="component" value="Unassembled WGS sequence"/>
</dbReference>
<protein>
    <recommendedName>
        <fullName evidence="3">tRNA threonylcarbamoyladenosine biosynthesis protein TsaE</fullName>
    </recommendedName>
    <alternativeName>
        <fullName evidence="10">t(6)A37 threonylcarbamoyladenosine biosynthesis protein TsaE</fullName>
    </alternativeName>
</protein>
<evidence type="ECO:0000256" key="3">
    <source>
        <dbReference type="ARBA" id="ARBA00019010"/>
    </source>
</evidence>
<gene>
    <name evidence="11" type="primary">tsaE</name>
    <name evidence="13" type="ORF">AAH17_00060</name>
    <name evidence="14" type="ORF">AAH24_02120</name>
    <name evidence="11" type="ORF">BVH53_04360</name>
    <name evidence="12" type="ORF">CX802_08195</name>
</gene>
<keyword evidence="15" id="KW-1185">Reference proteome</keyword>
<dbReference type="EMBL" id="AABTCC010000029">
    <property type="protein sequence ID" value="EAI8859806.1"/>
    <property type="molecule type" value="Genomic_DNA"/>
</dbReference>
<dbReference type="GO" id="GO:0016740">
    <property type="term" value="F:transferase activity"/>
    <property type="evidence" value="ECO:0007669"/>
    <property type="project" value="UniProtKB-KW"/>
</dbReference>
<dbReference type="GeneID" id="61064688"/>
<keyword evidence="7" id="KW-0547">Nucleotide-binding</keyword>
<comment type="similarity">
    <text evidence="2">Belongs to the TsaE family.</text>
</comment>
<dbReference type="InterPro" id="IPR027417">
    <property type="entry name" value="P-loop_NTPase"/>
</dbReference>
<comment type="subcellular location">
    <subcellularLocation>
        <location evidence="1">Cytoplasm</location>
    </subcellularLocation>
</comment>
<dbReference type="Gene3D" id="3.40.50.300">
    <property type="entry name" value="P-loop containing nucleotide triphosphate hydrolases"/>
    <property type="match status" value="1"/>
</dbReference>
<reference evidence="11 16" key="1">
    <citation type="submission" date="2018-05" db="EMBL/GenBank/DDBJ databases">
        <authorList>
            <consortium name="PulseNet: The National Subtyping Network for Foodborne Disease Surveillance"/>
            <person name="Tarr C.L."/>
            <person name="Trees E."/>
            <person name="Katz L.S."/>
            <person name="Carleton-Romer H.A."/>
            <person name="Stroika S."/>
            <person name="Kucerova Z."/>
            <person name="Roache K.F."/>
            <person name="Sabol A.L."/>
            <person name="Besser J."/>
            <person name="Gerner-Smidt P."/>
        </authorList>
    </citation>
    <scope>NUCLEOTIDE SEQUENCE [LARGE SCALE GENOMIC DNA]</scope>
    <source>
        <strain evidence="13">2014D-0197</strain>
        <strain evidence="11 16">2016D-0221</strain>
        <strain evidence="14">D4313</strain>
        <strain evidence="12 15">PNUSAC001503</strain>
    </source>
</reference>
<keyword evidence="11" id="KW-0808">Transferase</keyword>
<dbReference type="GO" id="GO:0005524">
    <property type="term" value="F:ATP binding"/>
    <property type="evidence" value="ECO:0007669"/>
    <property type="project" value="UniProtKB-KW"/>
</dbReference>
<evidence type="ECO:0000256" key="1">
    <source>
        <dbReference type="ARBA" id="ARBA00004496"/>
    </source>
</evidence>
<keyword evidence="4" id="KW-0963">Cytoplasm</keyword>
<dbReference type="GO" id="GO:0005737">
    <property type="term" value="C:cytoplasm"/>
    <property type="evidence" value="ECO:0007669"/>
    <property type="project" value="UniProtKB-SubCell"/>
</dbReference>
<dbReference type="PANTHER" id="PTHR33540:SF2">
    <property type="entry name" value="TRNA THREONYLCARBAMOYLADENOSINE BIOSYNTHESIS PROTEIN TSAE"/>
    <property type="match status" value="1"/>
</dbReference>
<organism evidence="11 16">
    <name type="scientific">Campylobacter fetus</name>
    <dbReference type="NCBI Taxonomy" id="196"/>
    <lineage>
        <taxon>Bacteria</taxon>
        <taxon>Pseudomonadati</taxon>
        <taxon>Campylobacterota</taxon>
        <taxon>Epsilonproteobacteria</taxon>
        <taxon>Campylobacterales</taxon>
        <taxon>Campylobacteraceae</taxon>
        <taxon>Campylobacter</taxon>
    </lineage>
</organism>
<name>A0A5L4ZVC9_CAMFE</name>
<evidence type="ECO:0000256" key="8">
    <source>
        <dbReference type="ARBA" id="ARBA00022840"/>
    </source>
</evidence>
<keyword evidence="8" id="KW-0067">ATP-binding</keyword>
<keyword evidence="6" id="KW-0479">Metal-binding</keyword>
<dbReference type="SUPFAM" id="SSF52540">
    <property type="entry name" value="P-loop containing nucleoside triphosphate hydrolases"/>
    <property type="match status" value="1"/>
</dbReference>
<dbReference type="OMA" id="FHYDIYQ"/>
<evidence type="ECO:0000256" key="10">
    <source>
        <dbReference type="ARBA" id="ARBA00032441"/>
    </source>
</evidence>
<dbReference type="Pfam" id="PF02367">
    <property type="entry name" value="TsaE"/>
    <property type="match status" value="1"/>
</dbReference>
<evidence type="ECO:0000313" key="15">
    <source>
        <dbReference type="Proteomes" id="UP000535509"/>
    </source>
</evidence>
<dbReference type="PANTHER" id="PTHR33540">
    <property type="entry name" value="TRNA THREONYLCARBAMOYLADENOSINE BIOSYNTHESIS PROTEIN TSAE"/>
    <property type="match status" value="1"/>
</dbReference>
<evidence type="ECO:0000313" key="14">
    <source>
        <dbReference type="EMBL" id="EAK0468168.1"/>
    </source>
</evidence>
<dbReference type="EMBL" id="AACCXM010000001">
    <property type="protein sequence ID" value="EAK0468168.1"/>
    <property type="molecule type" value="Genomic_DNA"/>
</dbReference>
<keyword evidence="9" id="KW-0460">Magnesium</keyword>
<evidence type="ECO:0000256" key="5">
    <source>
        <dbReference type="ARBA" id="ARBA00022694"/>
    </source>
</evidence>
<accession>A0A5L4ZVC9</accession>
<evidence type="ECO:0000256" key="7">
    <source>
        <dbReference type="ARBA" id="ARBA00022741"/>
    </source>
</evidence>
<dbReference type="Proteomes" id="UP000535509">
    <property type="component" value="Unassembled WGS sequence"/>
</dbReference>
<evidence type="ECO:0000313" key="16">
    <source>
        <dbReference type="Proteomes" id="UP000557842"/>
    </source>
</evidence>
<dbReference type="EMBL" id="AABQDW010000006">
    <property type="protein sequence ID" value="EAI5407929.1"/>
    <property type="molecule type" value="Genomic_DNA"/>
</dbReference>
<dbReference type="EMBL" id="AACCXK010000001">
    <property type="protein sequence ID" value="EAK0452056.1"/>
    <property type="molecule type" value="Genomic_DNA"/>
</dbReference>
<comment type="caution">
    <text evidence="11">The sequence shown here is derived from an EMBL/GenBank/DDBJ whole genome shotgun (WGS) entry which is preliminary data.</text>
</comment>
<dbReference type="NCBIfam" id="TIGR00150">
    <property type="entry name" value="T6A_YjeE"/>
    <property type="match status" value="1"/>
</dbReference>
<dbReference type="AlphaFoldDB" id="A0A5L4ZVC9"/>